<dbReference type="Gene3D" id="1.10.260.40">
    <property type="entry name" value="lambda repressor-like DNA-binding domains"/>
    <property type="match status" value="1"/>
</dbReference>
<evidence type="ECO:0000313" key="3">
    <source>
        <dbReference type="Proteomes" id="UP000001299"/>
    </source>
</evidence>
<dbReference type="CDD" id="cd00093">
    <property type="entry name" value="HTH_XRE"/>
    <property type="match status" value="1"/>
</dbReference>
<evidence type="ECO:0000259" key="1">
    <source>
        <dbReference type="PROSITE" id="PS50943"/>
    </source>
</evidence>
<dbReference type="eggNOG" id="COG3780">
    <property type="taxonomic scope" value="Bacteria"/>
</dbReference>
<gene>
    <name evidence="2" type="ordered locus">bpr_I2851</name>
</gene>
<dbReference type="Pfam" id="PF01381">
    <property type="entry name" value="HTH_3"/>
    <property type="match status" value="1"/>
</dbReference>
<dbReference type="SUPFAM" id="SSF47413">
    <property type="entry name" value="lambda repressor-like DNA-binding domains"/>
    <property type="match status" value="1"/>
</dbReference>
<dbReference type="Proteomes" id="UP000001299">
    <property type="component" value="Chromosome 1"/>
</dbReference>
<dbReference type="STRING" id="515622.bpr_I2851"/>
<protein>
    <submittedName>
        <fullName evidence="2">HTH domain-containing protein</fullName>
    </submittedName>
</protein>
<dbReference type="HOGENOM" id="CLU_1313504_0_0_9"/>
<name>E0S094_BUTPB</name>
<keyword evidence="3" id="KW-1185">Reference proteome</keyword>
<reference evidence="2 3" key="1">
    <citation type="journal article" date="2010" name="PLoS ONE">
        <title>The glycobiome of the rumen bacterium Butyrivibrio proteoclasticus B316(T) highlights adaptation to a polysaccharide-rich environment.</title>
        <authorList>
            <person name="Kelly W.J."/>
            <person name="Leahy S.C."/>
            <person name="Altermann E."/>
            <person name="Yeoman C.J."/>
            <person name="Dunne J.C."/>
            <person name="Kong Z."/>
            <person name="Pacheco D.M."/>
            <person name="Li D."/>
            <person name="Noel S.J."/>
            <person name="Moon C.D."/>
            <person name="Cookson A.L."/>
            <person name="Attwood G.T."/>
        </authorList>
    </citation>
    <scope>NUCLEOTIDE SEQUENCE [LARGE SCALE GENOMIC DNA]</scope>
    <source>
        <strain evidence="3">ATCC 51982 / DSM 14932 / B316</strain>
    </source>
</reference>
<evidence type="ECO:0000313" key="2">
    <source>
        <dbReference type="EMBL" id="ADL35581.1"/>
    </source>
</evidence>
<accession>E0S094</accession>
<dbReference type="KEGG" id="bpb:bpr_I2851"/>
<feature type="domain" description="HTH cro/C1-type" evidence="1">
    <location>
        <begin position="9"/>
        <end position="61"/>
    </location>
</feature>
<dbReference type="EMBL" id="CP001810">
    <property type="protein sequence ID" value="ADL35581.1"/>
    <property type="molecule type" value="Genomic_DNA"/>
</dbReference>
<organism evidence="2 3">
    <name type="scientific">Butyrivibrio proteoclasticus (strain ATCC 51982 / DSM 14932 / B316)</name>
    <name type="common">Clostridium proteoclasticum</name>
    <dbReference type="NCBI Taxonomy" id="515622"/>
    <lineage>
        <taxon>Bacteria</taxon>
        <taxon>Bacillati</taxon>
        <taxon>Bacillota</taxon>
        <taxon>Clostridia</taxon>
        <taxon>Lachnospirales</taxon>
        <taxon>Lachnospiraceae</taxon>
        <taxon>Butyrivibrio</taxon>
    </lineage>
</organism>
<proteinExistence type="predicted"/>
<dbReference type="PROSITE" id="PS50943">
    <property type="entry name" value="HTH_CROC1"/>
    <property type="match status" value="1"/>
</dbReference>
<dbReference type="InterPro" id="IPR010982">
    <property type="entry name" value="Lambda_DNA-bd_dom_sf"/>
</dbReference>
<dbReference type="RefSeq" id="WP_013282233.1">
    <property type="nucleotide sequence ID" value="NC_014387.1"/>
</dbReference>
<dbReference type="AlphaFoldDB" id="E0S094"/>
<dbReference type="GO" id="GO:0003677">
    <property type="term" value="F:DNA binding"/>
    <property type="evidence" value="ECO:0007669"/>
    <property type="project" value="InterPro"/>
</dbReference>
<dbReference type="SMART" id="SM00530">
    <property type="entry name" value="HTH_XRE"/>
    <property type="match status" value="1"/>
</dbReference>
<dbReference type="InterPro" id="IPR001387">
    <property type="entry name" value="Cro/C1-type_HTH"/>
</dbReference>
<sequence>MTIGQRIFYLLEEKHMTQKEFSDRTGIATTTISDWRKKNTNPGSDKIMSICAALDVTPEYLLSGVTEDSDRGRNIDYMVIPTGTEERELIEIFNDMNFVDRAHVMEYARKISERKSRYCETAKAKSMVKIAEFCDIEVFMNSNFEGEPFVDVNYIDDDVLGKLDIRSGVISGNFSKYVRPVIEAWYKDNKNLLESIWNTKKMMMIPAWE</sequence>